<organism evidence="1 2">
    <name type="scientific">Corynebacterium efficiens (strain DSM 44549 / YS-314 / AJ 12310 / JCM 11189 / NBRC 100395)</name>
    <dbReference type="NCBI Taxonomy" id="196164"/>
    <lineage>
        <taxon>Bacteria</taxon>
        <taxon>Bacillati</taxon>
        <taxon>Actinomycetota</taxon>
        <taxon>Actinomycetes</taxon>
        <taxon>Mycobacteriales</taxon>
        <taxon>Corynebacteriaceae</taxon>
        <taxon>Corynebacterium</taxon>
    </lineage>
</organism>
<reference evidence="1 2" key="1">
    <citation type="journal article" date="2003" name="Genome Res.">
        <title>Comparative complete genome sequence analysis of the amino acid replacements responsible for the thermostability of Corynebacterium efficiens.</title>
        <authorList>
            <person name="Nishio Y."/>
            <person name="Nakamura Y."/>
            <person name="Kawarabayasi Y."/>
            <person name="Usuda Y."/>
            <person name="Kimura E."/>
            <person name="Sugimoto S."/>
            <person name="Matsui K."/>
            <person name="Yamagishi A."/>
            <person name="Kikuchi H."/>
            <person name="Ikeo K."/>
            <person name="Gojobori T."/>
        </authorList>
    </citation>
    <scope>NUCLEOTIDE SEQUENCE [LARGE SCALE GENOMIC DNA]</scope>
    <source>
        <strain evidence="2">DSM 44549 / YS-314 / AJ 12310 / JCM 11189 / NBRC 100395</strain>
    </source>
</reference>
<dbReference type="PANTHER" id="PTHR43102">
    <property type="entry name" value="SLR1143 PROTEIN"/>
    <property type="match status" value="1"/>
</dbReference>
<dbReference type="HOGENOM" id="CLU_2463807_0_0_11"/>
<protein>
    <submittedName>
        <fullName evidence="1">Uncharacterized protein</fullName>
    </submittedName>
</protein>
<dbReference type="STRING" id="196164.gene:10741608"/>
<keyword evidence="2" id="KW-1185">Reference proteome</keyword>
<dbReference type="EMBL" id="BA000035">
    <property type="protein sequence ID" value="BAC18010.1"/>
    <property type="molecule type" value="Genomic_DNA"/>
</dbReference>
<dbReference type="AlphaFoldDB" id="Q8FQC1"/>
<sequence length="88" mass="10135">MVSRSTKDFVLRREERRVIDEEKRQAALDAMGVLDTPPDERVERVVRLAQDLFRVPMVSVSLIDRDRQWRKAQIGLGGKRSPTAGFLL</sequence>
<dbReference type="KEGG" id="cef:CE1200"/>
<dbReference type="Proteomes" id="UP000001409">
    <property type="component" value="Chromosome"/>
</dbReference>
<name>Q8FQC1_COREF</name>
<dbReference type="eggNOG" id="COG2203">
    <property type="taxonomic scope" value="Bacteria"/>
</dbReference>
<accession>Q8FQC1</accession>
<evidence type="ECO:0000313" key="1">
    <source>
        <dbReference type="EMBL" id="BAC18010.1"/>
    </source>
</evidence>
<evidence type="ECO:0000313" key="2">
    <source>
        <dbReference type="Proteomes" id="UP000001409"/>
    </source>
</evidence>
<proteinExistence type="predicted"/>
<dbReference type="PANTHER" id="PTHR43102:SF2">
    <property type="entry name" value="GAF DOMAIN-CONTAINING PROTEIN"/>
    <property type="match status" value="1"/>
</dbReference>